<dbReference type="InterPro" id="IPR015300">
    <property type="entry name" value="DNA-bd_pseudobarrel_sf"/>
</dbReference>
<reference evidence="7" key="1">
    <citation type="submission" date="2020-10" db="EMBL/GenBank/DDBJ databases">
        <authorList>
            <person name="Han B."/>
            <person name="Lu T."/>
            <person name="Zhao Q."/>
            <person name="Huang X."/>
            <person name="Zhao Y."/>
        </authorList>
    </citation>
    <scope>NUCLEOTIDE SEQUENCE</scope>
</reference>
<dbReference type="SMART" id="SM01019">
    <property type="entry name" value="B3"/>
    <property type="match status" value="3"/>
</dbReference>
<dbReference type="PANTHER" id="PTHR31391:SF121">
    <property type="entry name" value="B3 DOMAIN-CONTAINING PROTEIN OS08G0325100-RELATED"/>
    <property type="match status" value="1"/>
</dbReference>
<sequence length="576" mass="64761">MENGDPPPPVDRVAPRYMSSTCENSMKWQDHQDNNHMSDEKMRFYVVADEYSRSHMRVPQVVGSHFRTNISDTIKLNAPNGCIYDIGVCREMGAIVLRSGWDVFATAHNLVQNDYLVFKFCGNSSFKVQIHSSHGGSQRITSFVNPHPEILEAIPPSATCAPHILNGNEITYPGHVEIPAEFVYFTSGGSRLTKAQDKKVLEIARTIRSEIPMYVAVVNNSNVDLKGCFIRIPSILMKDVREEFSKATVKLEGPDSNIYNVSATQQSDDEIVLQSGWDAFVVAHHIQERDLIIFRYKGNCHFEVFIIGRNIFHKASSWFGIGDVSNTREMCDGSVEIIDPPHKTIDIIDLSSSSDDENIVSAYIAKPARHQKLQLGNFAKTRTMASTSCPSIKSVHETPEDLWSAMDRKVDQSPVSFNNSEGPSQPLYMISKKLTCPRAQEMVLQKVQAIRSRFPIYVAVLTRISTGQKGYLMRFTREYARRCLPSATQGLTLQLEGCQSKEWQTVLHVQGGHSKSSNDVIIYHGWAAFASDNRLWVGDICLFELVSVMTRLKMKVHIIRKPGTHFPGKLVFTTTP</sequence>
<dbReference type="PANTHER" id="PTHR31391">
    <property type="entry name" value="B3 DOMAIN-CONTAINING PROTEIN OS11G0197600-RELATED"/>
    <property type="match status" value="1"/>
</dbReference>
<dbReference type="GO" id="GO:0005634">
    <property type="term" value="C:nucleus"/>
    <property type="evidence" value="ECO:0007669"/>
    <property type="project" value="UniProtKB-SubCell"/>
</dbReference>
<protein>
    <recommendedName>
        <fullName evidence="6">TF-B3 domain-containing protein</fullName>
    </recommendedName>
</protein>
<keyword evidence="3" id="KW-0238">DNA-binding</keyword>
<dbReference type="EMBL" id="CAJGYO010000016">
    <property type="protein sequence ID" value="CAD6272724.1"/>
    <property type="molecule type" value="Genomic_DNA"/>
</dbReference>
<feature type="domain" description="TF-B3" evidence="6">
    <location>
        <begin position="41"/>
        <end position="134"/>
    </location>
</feature>
<feature type="domain" description="TF-B3" evidence="6">
    <location>
        <begin position="215"/>
        <end position="310"/>
    </location>
</feature>
<evidence type="ECO:0000256" key="2">
    <source>
        <dbReference type="ARBA" id="ARBA00023015"/>
    </source>
</evidence>
<keyword evidence="5" id="KW-0539">Nucleus</keyword>
<accession>A0A811RS01</accession>
<dbReference type="OrthoDB" id="671860at2759"/>
<name>A0A811RS01_9POAL</name>
<proteinExistence type="predicted"/>
<dbReference type="CDD" id="cd10017">
    <property type="entry name" value="B3_DNA"/>
    <property type="match status" value="3"/>
</dbReference>
<dbReference type="Pfam" id="PF02362">
    <property type="entry name" value="B3"/>
    <property type="match status" value="3"/>
</dbReference>
<dbReference type="InterPro" id="IPR044837">
    <property type="entry name" value="REM16-like"/>
</dbReference>
<keyword evidence="8" id="KW-1185">Reference proteome</keyword>
<dbReference type="GO" id="GO:0003677">
    <property type="term" value="F:DNA binding"/>
    <property type="evidence" value="ECO:0007669"/>
    <property type="project" value="UniProtKB-KW"/>
</dbReference>
<evidence type="ECO:0000313" key="7">
    <source>
        <dbReference type="EMBL" id="CAD6272724.1"/>
    </source>
</evidence>
<evidence type="ECO:0000256" key="3">
    <source>
        <dbReference type="ARBA" id="ARBA00023125"/>
    </source>
</evidence>
<dbReference type="PROSITE" id="PS50863">
    <property type="entry name" value="B3"/>
    <property type="match status" value="3"/>
</dbReference>
<dbReference type="Proteomes" id="UP000604825">
    <property type="component" value="Unassembled WGS sequence"/>
</dbReference>
<dbReference type="Gene3D" id="2.40.330.10">
    <property type="entry name" value="DNA-binding pseudobarrel domain"/>
    <property type="match status" value="3"/>
</dbReference>
<organism evidence="7 8">
    <name type="scientific">Miscanthus lutarioriparius</name>
    <dbReference type="NCBI Taxonomy" id="422564"/>
    <lineage>
        <taxon>Eukaryota</taxon>
        <taxon>Viridiplantae</taxon>
        <taxon>Streptophyta</taxon>
        <taxon>Embryophyta</taxon>
        <taxon>Tracheophyta</taxon>
        <taxon>Spermatophyta</taxon>
        <taxon>Magnoliopsida</taxon>
        <taxon>Liliopsida</taxon>
        <taxon>Poales</taxon>
        <taxon>Poaceae</taxon>
        <taxon>PACMAD clade</taxon>
        <taxon>Panicoideae</taxon>
        <taxon>Andropogonodae</taxon>
        <taxon>Andropogoneae</taxon>
        <taxon>Saccharinae</taxon>
        <taxon>Miscanthus</taxon>
    </lineage>
</organism>
<evidence type="ECO:0000256" key="1">
    <source>
        <dbReference type="ARBA" id="ARBA00004123"/>
    </source>
</evidence>
<evidence type="ECO:0000256" key="5">
    <source>
        <dbReference type="ARBA" id="ARBA00023242"/>
    </source>
</evidence>
<keyword evidence="2" id="KW-0805">Transcription regulation</keyword>
<dbReference type="SUPFAM" id="SSF101936">
    <property type="entry name" value="DNA-binding pseudobarrel domain"/>
    <property type="match status" value="3"/>
</dbReference>
<evidence type="ECO:0000256" key="4">
    <source>
        <dbReference type="ARBA" id="ARBA00023163"/>
    </source>
</evidence>
<comment type="caution">
    <text evidence="7">The sequence shown here is derived from an EMBL/GenBank/DDBJ whole genome shotgun (WGS) entry which is preliminary data.</text>
</comment>
<dbReference type="InterPro" id="IPR003340">
    <property type="entry name" value="B3_DNA-bd"/>
</dbReference>
<feature type="domain" description="TF-B3" evidence="6">
    <location>
        <begin position="458"/>
        <end position="562"/>
    </location>
</feature>
<evidence type="ECO:0000313" key="8">
    <source>
        <dbReference type="Proteomes" id="UP000604825"/>
    </source>
</evidence>
<gene>
    <name evidence="7" type="ORF">NCGR_LOCUS55997</name>
</gene>
<evidence type="ECO:0000259" key="6">
    <source>
        <dbReference type="PROSITE" id="PS50863"/>
    </source>
</evidence>
<dbReference type="AlphaFoldDB" id="A0A811RS01"/>
<keyword evidence="4" id="KW-0804">Transcription</keyword>
<comment type="subcellular location">
    <subcellularLocation>
        <location evidence="1">Nucleus</location>
    </subcellularLocation>
</comment>